<feature type="region of interest" description="Disordered" evidence="2">
    <location>
        <begin position="532"/>
        <end position="570"/>
    </location>
</feature>
<proteinExistence type="predicted"/>
<organism evidence="3">
    <name type="scientific">Fervidobacterium thailandense</name>
    <dbReference type="NCBI Taxonomy" id="1008305"/>
    <lineage>
        <taxon>Bacteria</taxon>
        <taxon>Thermotogati</taxon>
        <taxon>Thermotogota</taxon>
        <taxon>Thermotogae</taxon>
        <taxon>Thermotogales</taxon>
        <taxon>Fervidobacteriaceae</taxon>
        <taxon>Fervidobacterium</taxon>
    </lineage>
</organism>
<sequence>MSKVRKFMTKWQEVFIWVVAIAFVAGIALWALAVNYSPGARKALKRSIQESLAYITLDGTPVKNEKYWIFPEEVEEYYGNLVAMYGNPQLDTAVEVPYVKTLILVDKINKKLLGYYAEVEKVTVDKKKVEEELKKEIDEVKKDQNKLQQVKTQYGSLSKYEKVKRQEIIERLTLETAKDRVAAITEELLKKEYEKKKKDIVEKYTKAEVKYVTFSNKEDFDDFIKLAMEKGFTDAASELKLTPTDYTLKKGTFPEEIEKEIFEATSSLVSIPYQDTYYAFNVLKVEKADTYEVFKQNSAYSEWYEEFRNQRFADNFKTWKQKNKVDFEISHPVYKAWYLALITEEDKLVDVYKKFYERFFDEKDEVKPNISYEEKAAFLVLADRILASTSKTLEHVKEDVRNFEKKIVLSIYDQIKGSSREILRRMKEYYPSKKDIAFQYYSKLYDDIKPYLSVGGAYYVMNQLFEVYQGFGELSEATDVSINIRADCLYKLYEMNKLLDDPKTAKSYLEKLKTLKPDYKINFESAEKELEDMIKNKESAESTPTTSTTNDATVTVENSENTETKSNGQK</sequence>
<evidence type="ECO:0000256" key="2">
    <source>
        <dbReference type="SAM" id="MobiDB-lite"/>
    </source>
</evidence>
<name>A0A7C4RW06_9BACT</name>
<keyword evidence="3" id="KW-0413">Isomerase</keyword>
<dbReference type="InterPro" id="IPR027304">
    <property type="entry name" value="Trigger_fact/SurA_dom_sf"/>
</dbReference>
<protein>
    <submittedName>
        <fullName evidence="3">Peptidyl-prolyl cis-trans isomerase</fullName>
    </submittedName>
</protein>
<dbReference type="EMBL" id="DSZY01000014">
    <property type="protein sequence ID" value="HGU40221.1"/>
    <property type="molecule type" value="Genomic_DNA"/>
</dbReference>
<gene>
    <name evidence="3" type="ORF">ENT77_03375</name>
</gene>
<comment type="caution">
    <text evidence="3">The sequence shown here is derived from an EMBL/GenBank/DDBJ whole genome shotgun (WGS) entry which is preliminary data.</text>
</comment>
<dbReference type="GO" id="GO:0016853">
    <property type="term" value="F:isomerase activity"/>
    <property type="evidence" value="ECO:0007669"/>
    <property type="project" value="UniProtKB-KW"/>
</dbReference>
<dbReference type="SUPFAM" id="SSF109998">
    <property type="entry name" value="Triger factor/SurA peptide-binding domain-like"/>
    <property type="match status" value="1"/>
</dbReference>
<evidence type="ECO:0000313" key="3">
    <source>
        <dbReference type="EMBL" id="HGU40221.1"/>
    </source>
</evidence>
<reference evidence="3" key="1">
    <citation type="journal article" date="2020" name="mSystems">
        <title>Genome- and Community-Level Interaction Insights into Carbon Utilization and Element Cycling Functions of Hydrothermarchaeota in Hydrothermal Sediment.</title>
        <authorList>
            <person name="Zhou Z."/>
            <person name="Liu Y."/>
            <person name="Xu W."/>
            <person name="Pan J."/>
            <person name="Luo Z.H."/>
            <person name="Li M."/>
        </authorList>
    </citation>
    <scope>NUCLEOTIDE SEQUENCE [LARGE SCALE GENOMIC DNA]</scope>
    <source>
        <strain evidence="3">SpSt-609</strain>
    </source>
</reference>
<feature type="coiled-coil region" evidence="1">
    <location>
        <begin position="119"/>
        <end position="210"/>
    </location>
</feature>
<dbReference type="AlphaFoldDB" id="A0A7C4RW06"/>
<keyword evidence="1" id="KW-0175">Coiled coil</keyword>
<evidence type="ECO:0000256" key="1">
    <source>
        <dbReference type="SAM" id="Coils"/>
    </source>
</evidence>
<feature type="compositionally biased region" description="Low complexity" evidence="2">
    <location>
        <begin position="541"/>
        <end position="570"/>
    </location>
</feature>
<accession>A0A7C4RW06</accession>